<dbReference type="Pfam" id="PF00583">
    <property type="entry name" value="Acetyltransf_1"/>
    <property type="match status" value="1"/>
</dbReference>
<reference evidence="2 3" key="1">
    <citation type="submission" date="2024-09" db="EMBL/GenBank/DDBJ databases">
        <authorList>
            <person name="Sun Q."/>
            <person name="Mori K."/>
        </authorList>
    </citation>
    <scope>NUCLEOTIDE SEQUENCE [LARGE SCALE GENOMIC DNA]</scope>
    <source>
        <strain evidence="2 3">TISTR 2452</strain>
    </source>
</reference>
<dbReference type="EMBL" id="JBHMDO010000048">
    <property type="protein sequence ID" value="MFB9330634.1"/>
    <property type="molecule type" value="Genomic_DNA"/>
</dbReference>
<keyword evidence="3" id="KW-1185">Reference proteome</keyword>
<name>A0ABV5KZL2_9BACL</name>
<organism evidence="2 3">
    <name type="scientific">Paenibacillus aurantiacus</name>
    <dbReference type="NCBI Taxonomy" id="1936118"/>
    <lineage>
        <taxon>Bacteria</taxon>
        <taxon>Bacillati</taxon>
        <taxon>Bacillota</taxon>
        <taxon>Bacilli</taxon>
        <taxon>Bacillales</taxon>
        <taxon>Paenibacillaceae</taxon>
        <taxon>Paenibacillus</taxon>
    </lineage>
</organism>
<protein>
    <submittedName>
        <fullName evidence="2">GNAT family N-acetyltransferase</fullName>
        <ecNumber evidence="2">2.3.-.-</ecNumber>
    </submittedName>
</protein>
<sequence length="160" mass="18126">MFTLVRSGLELLAEERGIMNSDPYFNRVSKDKDQLSDLEIEEEIQQAAEIGAERYLVRDAIGAFVGILDFLMRNPRDGYPWLGLLLVRKDAQGRGLGKTLLAHYEELMIERGVHAYRLGAIVENEPAHQFWSKQGCIEVGPAQLPDGKAIVVYEKRLDRP</sequence>
<dbReference type="Proteomes" id="UP001589747">
    <property type="component" value="Unassembled WGS sequence"/>
</dbReference>
<dbReference type="CDD" id="cd04301">
    <property type="entry name" value="NAT_SF"/>
    <property type="match status" value="1"/>
</dbReference>
<dbReference type="EC" id="2.3.-.-" evidence="2"/>
<dbReference type="PROSITE" id="PS51186">
    <property type="entry name" value="GNAT"/>
    <property type="match status" value="1"/>
</dbReference>
<dbReference type="InterPro" id="IPR016181">
    <property type="entry name" value="Acyl_CoA_acyltransferase"/>
</dbReference>
<evidence type="ECO:0000313" key="2">
    <source>
        <dbReference type="EMBL" id="MFB9330634.1"/>
    </source>
</evidence>
<dbReference type="GO" id="GO:0016746">
    <property type="term" value="F:acyltransferase activity"/>
    <property type="evidence" value="ECO:0007669"/>
    <property type="project" value="UniProtKB-KW"/>
</dbReference>
<comment type="caution">
    <text evidence="2">The sequence shown here is derived from an EMBL/GenBank/DDBJ whole genome shotgun (WGS) entry which is preliminary data.</text>
</comment>
<keyword evidence="2" id="KW-0012">Acyltransferase</keyword>
<evidence type="ECO:0000313" key="3">
    <source>
        <dbReference type="Proteomes" id="UP001589747"/>
    </source>
</evidence>
<keyword evidence="2" id="KW-0808">Transferase</keyword>
<dbReference type="SUPFAM" id="SSF55729">
    <property type="entry name" value="Acyl-CoA N-acyltransferases (Nat)"/>
    <property type="match status" value="1"/>
</dbReference>
<proteinExistence type="predicted"/>
<dbReference type="RefSeq" id="WP_377502089.1">
    <property type="nucleotide sequence ID" value="NZ_JBHMDO010000048.1"/>
</dbReference>
<dbReference type="Gene3D" id="3.40.630.30">
    <property type="match status" value="1"/>
</dbReference>
<accession>A0ABV5KZL2</accession>
<feature type="domain" description="N-acetyltransferase" evidence="1">
    <location>
        <begin position="9"/>
        <end position="158"/>
    </location>
</feature>
<evidence type="ECO:0000259" key="1">
    <source>
        <dbReference type="PROSITE" id="PS51186"/>
    </source>
</evidence>
<dbReference type="InterPro" id="IPR000182">
    <property type="entry name" value="GNAT_dom"/>
</dbReference>
<gene>
    <name evidence="2" type="ORF">ACFFSY_32215</name>
</gene>